<keyword evidence="4 5" id="KW-0472">Membrane</keyword>
<keyword evidence="2 5" id="KW-0812">Transmembrane</keyword>
<dbReference type="Pfam" id="PF01061">
    <property type="entry name" value="ABC2_membrane"/>
    <property type="match status" value="1"/>
</dbReference>
<evidence type="ECO:0000256" key="5">
    <source>
        <dbReference type="RuleBase" id="RU361157"/>
    </source>
</evidence>
<dbReference type="RefSeq" id="WP_379726390.1">
    <property type="nucleotide sequence ID" value="NZ_JBHRYJ010000002.1"/>
</dbReference>
<feature type="transmembrane region" description="Helical" evidence="5">
    <location>
        <begin position="161"/>
        <end position="183"/>
    </location>
</feature>
<evidence type="ECO:0000256" key="4">
    <source>
        <dbReference type="ARBA" id="ARBA00023136"/>
    </source>
</evidence>
<dbReference type="Proteomes" id="UP001595711">
    <property type="component" value="Unassembled WGS sequence"/>
</dbReference>
<feature type="transmembrane region" description="Helical" evidence="5">
    <location>
        <begin position="48"/>
        <end position="66"/>
    </location>
</feature>
<name>A0ABV7VGB4_9PROT</name>
<evidence type="ECO:0000259" key="6">
    <source>
        <dbReference type="PROSITE" id="PS51012"/>
    </source>
</evidence>
<dbReference type="InterPro" id="IPR000412">
    <property type="entry name" value="ABC_2_transport"/>
</dbReference>
<dbReference type="InterPro" id="IPR052522">
    <property type="entry name" value="ABC-2_transport_permease"/>
</dbReference>
<evidence type="ECO:0000256" key="3">
    <source>
        <dbReference type="ARBA" id="ARBA00022989"/>
    </source>
</evidence>
<feature type="transmembrane region" description="Helical" evidence="5">
    <location>
        <begin position="190"/>
        <end position="211"/>
    </location>
</feature>
<dbReference type="InterPro" id="IPR013525">
    <property type="entry name" value="ABC2_TM"/>
</dbReference>
<keyword evidence="5" id="KW-1003">Cell membrane</keyword>
<dbReference type="PANTHER" id="PTHR43332">
    <property type="entry name" value="INNER MEMBRANE TRANSPORT PERMEASE YADH-RELATED"/>
    <property type="match status" value="1"/>
</dbReference>
<accession>A0ABV7VGB4</accession>
<feature type="transmembrane region" description="Helical" evidence="5">
    <location>
        <begin position="78"/>
        <end position="97"/>
    </location>
</feature>
<dbReference type="EMBL" id="JBHRYJ010000002">
    <property type="protein sequence ID" value="MFC3676210.1"/>
    <property type="molecule type" value="Genomic_DNA"/>
</dbReference>
<comment type="caution">
    <text evidence="7">The sequence shown here is derived from an EMBL/GenBank/DDBJ whole genome shotgun (WGS) entry which is preliminary data.</text>
</comment>
<dbReference type="InterPro" id="IPR047817">
    <property type="entry name" value="ABC2_TM_bact-type"/>
</dbReference>
<evidence type="ECO:0000256" key="1">
    <source>
        <dbReference type="ARBA" id="ARBA00004141"/>
    </source>
</evidence>
<organism evidence="7 8">
    <name type="scientific">Ferrovibrio xuzhouensis</name>
    <dbReference type="NCBI Taxonomy" id="1576914"/>
    <lineage>
        <taxon>Bacteria</taxon>
        <taxon>Pseudomonadati</taxon>
        <taxon>Pseudomonadota</taxon>
        <taxon>Alphaproteobacteria</taxon>
        <taxon>Rhodospirillales</taxon>
        <taxon>Rhodospirillaceae</taxon>
        <taxon>Ferrovibrio</taxon>
    </lineage>
</organism>
<proteinExistence type="inferred from homology"/>
<protein>
    <recommendedName>
        <fullName evidence="5">Transport permease protein</fullName>
    </recommendedName>
</protein>
<evidence type="ECO:0000313" key="8">
    <source>
        <dbReference type="Proteomes" id="UP001595711"/>
    </source>
</evidence>
<sequence length="276" mass="30066">MQNNAIRPAESGHAPVALRQYGPVNWLGLWTLYHKEVQRFLKVITQTVLAPVVTTLLFFAVFALALGGNTRHVDDLPFITFLAPGLIMMATTQNAFANTSSSIMISKIQGNIIDMLMPPISAGEFLFAYAMAGVTRGVVVATAVGLAMWPFADFGVQSWVATIYFVLCGSLILSLTGILAGLWSEKFDHLAAVTNFVVTPLAFLSGTFYSVQRLPPFWYGVAHADPFFYMIDGIRFGMIGHTDGNPLLGAAVLAVTAAALWLLTYALLRRGYRLQP</sequence>
<evidence type="ECO:0000256" key="2">
    <source>
        <dbReference type="ARBA" id="ARBA00022692"/>
    </source>
</evidence>
<reference evidence="8" key="1">
    <citation type="journal article" date="2019" name="Int. J. Syst. Evol. Microbiol.">
        <title>The Global Catalogue of Microorganisms (GCM) 10K type strain sequencing project: providing services to taxonomists for standard genome sequencing and annotation.</title>
        <authorList>
            <consortium name="The Broad Institute Genomics Platform"/>
            <consortium name="The Broad Institute Genome Sequencing Center for Infectious Disease"/>
            <person name="Wu L."/>
            <person name="Ma J."/>
        </authorList>
    </citation>
    <scope>NUCLEOTIDE SEQUENCE [LARGE SCALE GENOMIC DNA]</scope>
    <source>
        <strain evidence="8">KCTC 42182</strain>
    </source>
</reference>
<dbReference type="PRINTS" id="PR00164">
    <property type="entry name" value="ABC2TRNSPORT"/>
</dbReference>
<keyword evidence="5" id="KW-0813">Transport</keyword>
<dbReference type="PANTHER" id="PTHR43332:SF2">
    <property type="entry name" value="INNER MEMBRANE TRANSPORT PERMEASE YADH"/>
    <property type="match status" value="1"/>
</dbReference>
<feature type="transmembrane region" description="Helical" evidence="5">
    <location>
        <begin position="125"/>
        <end position="149"/>
    </location>
</feature>
<feature type="transmembrane region" description="Helical" evidence="5">
    <location>
        <begin position="247"/>
        <end position="268"/>
    </location>
</feature>
<dbReference type="PROSITE" id="PS51012">
    <property type="entry name" value="ABC_TM2"/>
    <property type="match status" value="1"/>
</dbReference>
<gene>
    <name evidence="7" type="ORF">ACFOOQ_11690</name>
</gene>
<comment type="subcellular location">
    <subcellularLocation>
        <location evidence="5">Cell inner membrane</location>
        <topology evidence="5">Multi-pass membrane protein</topology>
    </subcellularLocation>
    <subcellularLocation>
        <location evidence="1">Membrane</location>
        <topology evidence="1">Multi-pass membrane protein</topology>
    </subcellularLocation>
</comment>
<feature type="domain" description="ABC transmembrane type-2" evidence="6">
    <location>
        <begin position="42"/>
        <end position="271"/>
    </location>
</feature>
<dbReference type="PIRSF" id="PIRSF006648">
    <property type="entry name" value="DrrB"/>
    <property type="match status" value="1"/>
</dbReference>
<comment type="similarity">
    <text evidence="5">Belongs to the ABC-2 integral membrane protein family.</text>
</comment>
<evidence type="ECO:0000313" key="7">
    <source>
        <dbReference type="EMBL" id="MFC3676210.1"/>
    </source>
</evidence>
<keyword evidence="3 5" id="KW-1133">Transmembrane helix</keyword>
<keyword evidence="8" id="KW-1185">Reference proteome</keyword>